<name>A0A0W0WXK3_9GAMM</name>
<protein>
    <submittedName>
        <fullName evidence="2">Homoserine kinase</fullName>
        <ecNumber evidence="2">2.7.1.39</ecNumber>
    </submittedName>
</protein>
<dbReference type="Pfam" id="PF01636">
    <property type="entry name" value="APH"/>
    <property type="match status" value="1"/>
</dbReference>
<dbReference type="InterPro" id="IPR011009">
    <property type="entry name" value="Kinase-like_dom_sf"/>
</dbReference>
<dbReference type="PANTHER" id="PTHR21310">
    <property type="entry name" value="AMINOGLYCOSIDE PHOSPHOTRANSFERASE-RELATED-RELATED"/>
    <property type="match status" value="1"/>
</dbReference>
<dbReference type="RefSeq" id="WP_025386082.1">
    <property type="nucleotide sequence ID" value="NZ_LCUA01000001.1"/>
</dbReference>
<accession>A0A0W0WXK3</accession>
<organism evidence="2 3">
    <name type="scientific">Legionella oakridgensis</name>
    <dbReference type="NCBI Taxonomy" id="29423"/>
    <lineage>
        <taxon>Bacteria</taxon>
        <taxon>Pseudomonadati</taxon>
        <taxon>Pseudomonadota</taxon>
        <taxon>Gammaproteobacteria</taxon>
        <taxon>Legionellales</taxon>
        <taxon>Legionellaceae</taxon>
        <taxon>Legionella</taxon>
    </lineage>
</organism>
<dbReference type="Proteomes" id="UP000054858">
    <property type="component" value="Unassembled WGS sequence"/>
</dbReference>
<dbReference type="InterPro" id="IPR051678">
    <property type="entry name" value="AGP_Transferase"/>
</dbReference>
<evidence type="ECO:0000313" key="2">
    <source>
        <dbReference type="EMBL" id="KTD37047.1"/>
    </source>
</evidence>
<keyword evidence="2" id="KW-0418">Kinase</keyword>
<dbReference type="Gene3D" id="3.90.1200.10">
    <property type="match status" value="1"/>
</dbReference>
<dbReference type="InterPro" id="IPR002575">
    <property type="entry name" value="Aminoglycoside_PTrfase"/>
</dbReference>
<keyword evidence="2" id="KW-0808">Transferase</keyword>
<dbReference type="EMBL" id="LNYP01000031">
    <property type="protein sequence ID" value="KTD37047.1"/>
    <property type="molecule type" value="Genomic_DNA"/>
</dbReference>
<proteinExistence type="predicted"/>
<reference evidence="2 3" key="1">
    <citation type="submission" date="2015-11" db="EMBL/GenBank/DDBJ databases">
        <title>Genomic analysis of 38 Legionella species identifies large and diverse effector repertoires.</title>
        <authorList>
            <person name="Burstein D."/>
            <person name="Amaro F."/>
            <person name="Zusman T."/>
            <person name="Lifshitz Z."/>
            <person name="Cohen O."/>
            <person name="Gilbert J.A."/>
            <person name="Pupko T."/>
            <person name="Shuman H.A."/>
            <person name="Segal G."/>
        </authorList>
    </citation>
    <scope>NUCLEOTIDE SEQUENCE [LARGE SCALE GENOMIC DNA]</scope>
    <source>
        <strain evidence="2 3">Oak Ridge-10</strain>
    </source>
</reference>
<dbReference type="PATRIC" id="fig|29423.5.peg.2290"/>
<dbReference type="GO" id="GO:0004413">
    <property type="term" value="F:homoserine kinase activity"/>
    <property type="evidence" value="ECO:0007669"/>
    <property type="project" value="UniProtKB-EC"/>
</dbReference>
<feature type="domain" description="Aminoglycoside phosphotransferase" evidence="1">
    <location>
        <begin position="37"/>
        <end position="280"/>
    </location>
</feature>
<evidence type="ECO:0000313" key="3">
    <source>
        <dbReference type="Proteomes" id="UP000054858"/>
    </source>
</evidence>
<dbReference type="AlphaFoldDB" id="A0A0W0WXK3"/>
<sequence>MTFKQHWEKTNQQFQPSVNTIATMIKLAFPAEKLSSFKIISGGCANLNIQIQLASRHKPPFILRIYLRDKEAAYREQKLGLLLKHTIPIPQIYFIGHDENYLFAIAEYLPGITLRDLLLTHRSYDLSAIMVATGNLLAEIQSHQFSAAGFFDKELNVIQPTSQHGYMEFAQQCLRNTMVMETLGPEILTTISHYLERFNLFFPDEGETHLVHGDYDPANILVAKTNNEWQVSGILDWEFSFAGSPLFDVANMLRYAHHMPKEFEDSFLQGLTSKYRLPEHWRTTIHLLNLMSLLDCLARCPKGERPNQCKDIRLLIEHIMNRVTP</sequence>
<dbReference type="SUPFAM" id="SSF56112">
    <property type="entry name" value="Protein kinase-like (PK-like)"/>
    <property type="match status" value="1"/>
</dbReference>
<gene>
    <name evidence="2" type="primary">thrB</name>
    <name evidence="2" type="ORF">Loak_2183</name>
</gene>
<dbReference type="EC" id="2.7.1.39" evidence="2"/>
<evidence type="ECO:0000259" key="1">
    <source>
        <dbReference type="Pfam" id="PF01636"/>
    </source>
</evidence>
<comment type="caution">
    <text evidence="2">The sequence shown here is derived from an EMBL/GenBank/DDBJ whole genome shotgun (WGS) entry which is preliminary data.</text>
</comment>